<sequence length="119" mass="13302">MDVDENQIQKLSTMFQRISGASSRSELVLKCHSKIESTLLACNLAPALSGASTAGLQLACQRWTAARSYRFYLFGPLSFELIEEVAKLVKIEKDSLKNYIEKIVSRRGVEWGKVMESGE</sequence>
<evidence type="ECO:0000313" key="2">
    <source>
        <dbReference type="Proteomes" id="UP001604277"/>
    </source>
</evidence>
<comment type="caution">
    <text evidence="1">The sequence shown here is derived from an EMBL/GenBank/DDBJ whole genome shotgun (WGS) entry which is preliminary data.</text>
</comment>
<evidence type="ECO:0000313" key="1">
    <source>
        <dbReference type="EMBL" id="KAL2552622.1"/>
    </source>
</evidence>
<dbReference type="EMBL" id="JBFOLJ010000002">
    <property type="protein sequence ID" value="KAL2552622.1"/>
    <property type="molecule type" value="Genomic_DNA"/>
</dbReference>
<dbReference type="Proteomes" id="UP001604277">
    <property type="component" value="Unassembled WGS sequence"/>
</dbReference>
<name>A0ABD1WSE8_9LAMI</name>
<organism evidence="1 2">
    <name type="scientific">Forsythia ovata</name>
    <dbReference type="NCBI Taxonomy" id="205694"/>
    <lineage>
        <taxon>Eukaryota</taxon>
        <taxon>Viridiplantae</taxon>
        <taxon>Streptophyta</taxon>
        <taxon>Embryophyta</taxon>
        <taxon>Tracheophyta</taxon>
        <taxon>Spermatophyta</taxon>
        <taxon>Magnoliopsida</taxon>
        <taxon>eudicotyledons</taxon>
        <taxon>Gunneridae</taxon>
        <taxon>Pentapetalae</taxon>
        <taxon>asterids</taxon>
        <taxon>lamiids</taxon>
        <taxon>Lamiales</taxon>
        <taxon>Oleaceae</taxon>
        <taxon>Forsythieae</taxon>
        <taxon>Forsythia</taxon>
    </lineage>
</organism>
<keyword evidence="2" id="KW-1185">Reference proteome</keyword>
<proteinExistence type="predicted"/>
<protein>
    <submittedName>
        <fullName evidence="1">Uncharacterized protein</fullName>
    </submittedName>
</protein>
<reference evidence="2" key="1">
    <citation type="submission" date="2024-07" db="EMBL/GenBank/DDBJ databases">
        <title>Two chromosome-level genome assemblies of Korean endemic species Abeliophyllum distichum and Forsythia ovata (Oleaceae).</title>
        <authorList>
            <person name="Jang H."/>
        </authorList>
    </citation>
    <scope>NUCLEOTIDE SEQUENCE [LARGE SCALE GENOMIC DNA]</scope>
</reference>
<dbReference type="AlphaFoldDB" id="A0ABD1WSE8"/>
<gene>
    <name evidence="1" type="ORF">Fot_06241</name>
</gene>
<accession>A0ABD1WSE8</accession>